<evidence type="ECO:0000256" key="3">
    <source>
        <dbReference type="ARBA" id="ARBA00008318"/>
    </source>
</evidence>
<sequence>MKNRYTTIDVMAAVHDLKELEGMRVAKIYDINSKTYLIRLQKPNEKAVILFESGVRIHRTYHDWPKAQFPSSFSMKMRKHVKEKRLQDIRQLGVDRVIDMRFGDEDRAVHIIVELYDRGNILLTDCDYNILNILRPRTDKDTDVKLHVKMRYPVDMVRQHDSLPNRLELEAAFK</sequence>
<evidence type="ECO:0000256" key="4">
    <source>
        <dbReference type="ARBA" id="ARBA00022490"/>
    </source>
</evidence>
<dbReference type="WBParaSite" id="Hba_21594">
    <property type="protein sequence ID" value="Hba_21594"/>
    <property type="gene ID" value="Hba_21594"/>
</dbReference>
<evidence type="ECO:0000256" key="2">
    <source>
        <dbReference type="ARBA" id="ARBA00004496"/>
    </source>
</evidence>
<keyword evidence="7" id="KW-1185">Reference proteome</keyword>
<name>A0A1I7XV10_HETBA</name>
<dbReference type="PANTHER" id="PTHR15239:SF6">
    <property type="entry name" value="RIBOSOME QUALITY CONTROL COMPLEX SUBUNIT NEMF"/>
    <property type="match status" value="1"/>
</dbReference>
<dbReference type="GO" id="GO:0000049">
    <property type="term" value="F:tRNA binding"/>
    <property type="evidence" value="ECO:0007669"/>
    <property type="project" value="TreeGrafter"/>
</dbReference>
<dbReference type="AlphaFoldDB" id="A0A1I7XV10"/>
<dbReference type="GO" id="GO:0005737">
    <property type="term" value="C:cytoplasm"/>
    <property type="evidence" value="ECO:0007669"/>
    <property type="project" value="UniProtKB-SubCell"/>
</dbReference>
<comment type="subcellular location">
    <subcellularLocation>
        <location evidence="2">Cytoplasm</location>
    </subcellularLocation>
    <subcellularLocation>
        <location evidence="1">Nucleus</location>
    </subcellularLocation>
</comment>
<proteinExistence type="inferred from homology"/>
<reference evidence="8" key="1">
    <citation type="submission" date="2016-11" db="UniProtKB">
        <authorList>
            <consortium name="WormBaseParasite"/>
        </authorList>
    </citation>
    <scope>IDENTIFICATION</scope>
</reference>
<evidence type="ECO:0000256" key="1">
    <source>
        <dbReference type="ARBA" id="ARBA00004123"/>
    </source>
</evidence>
<dbReference type="GO" id="GO:0043023">
    <property type="term" value="F:ribosomal large subunit binding"/>
    <property type="evidence" value="ECO:0007669"/>
    <property type="project" value="TreeGrafter"/>
</dbReference>
<dbReference type="FunFam" id="2.30.310.10:FF:000001">
    <property type="entry name" value="Nuclear export mediator factor Nemf"/>
    <property type="match status" value="1"/>
</dbReference>
<evidence type="ECO:0000313" key="7">
    <source>
        <dbReference type="Proteomes" id="UP000095283"/>
    </source>
</evidence>
<dbReference type="InterPro" id="IPR051608">
    <property type="entry name" value="RQC_Subunit_NEMF"/>
</dbReference>
<dbReference type="GO" id="GO:0005634">
    <property type="term" value="C:nucleus"/>
    <property type="evidence" value="ECO:0007669"/>
    <property type="project" value="UniProtKB-SubCell"/>
</dbReference>
<evidence type="ECO:0000256" key="6">
    <source>
        <dbReference type="ARBA" id="ARBA00023242"/>
    </source>
</evidence>
<evidence type="ECO:0000313" key="8">
    <source>
        <dbReference type="WBParaSite" id="Hba_21594"/>
    </source>
</evidence>
<dbReference type="Gene3D" id="2.30.310.10">
    <property type="entry name" value="ibrinogen binding protein from staphylococcus aureus domain"/>
    <property type="match status" value="1"/>
</dbReference>
<accession>A0A1I7XV10</accession>
<dbReference type="GO" id="GO:0072344">
    <property type="term" value="P:rescue of stalled ribosome"/>
    <property type="evidence" value="ECO:0007669"/>
    <property type="project" value="TreeGrafter"/>
</dbReference>
<dbReference type="GO" id="GO:1990112">
    <property type="term" value="C:RQC complex"/>
    <property type="evidence" value="ECO:0007669"/>
    <property type="project" value="TreeGrafter"/>
</dbReference>
<dbReference type="PANTHER" id="PTHR15239">
    <property type="entry name" value="NUCLEAR EXPORT MEDIATOR FACTOR NEMF"/>
    <property type="match status" value="1"/>
</dbReference>
<keyword evidence="6" id="KW-0539">Nucleus</keyword>
<comment type="similarity">
    <text evidence="3">Belongs to the NEMF family.</text>
</comment>
<protein>
    <submittedName>
        <fullName evidence="8">Nuclear export mediator factor</fullName>
    </submittedName>
</protein>
<keyword evidence="5" id="KW-0175">Coiled coil</keyword>
<evidence type="ECO:0000256" key="5">
    <source>
        <dbReference type="ARBA" id="ARBA00023054"/>
    </source>
</evidence>
<organism evidence="7 8">
    <name type="scientific">Heterorhabditis bacteriophora</name>
    <name type="common">Entomopathogenic nematode worm</name>
    <dbReference type="NCBI Taxonomy" id="37862"/>
    <lineage>
        <taxon>Eukaryota</taxon>
        <taxon>Metazoa</taxon>
        <taxon>Ecdysozoa</taxon>
        <taxon>Nematoda</taxon>
        <taxon>Chromadorea</taxon>
        <taxon>Rhabditida</taxon>
        <taxon>Rhabditina</taxon>
        <taxon>Rhabditomorpha</taxon>
        <taxon>Strongyloidea</taxon>
        <taxon>Heterorhabditidae</taxon>
        <taxon>Heterorhabditis</taxon>
    </lineage>
</organism>
<keyword evidence="4" id="KW-0963">Cytoplasm</keyword>
<dbReference type="Pfam" id="PF05833">
    <property type="entry name" value="NFACT_N"/>
    <property type="match status" value="1"/>
</dbReference>
<dbReference type="GO" id="GO:1990116">
    <property type="term" value="P:ribosome-associated ubiquitin-dependent protein catabolic process"/>
    <property type="evidence" value="ECO:0007669"/>
    <property type="project" value="TreeGrafter"/>
</dbReference>
<dbReference type="Proteomes" id="UP000095283">
    <property type="component" value="Unplaced"/>
</dbReference>